<dbReference type="Gene3D" id="3.90.660.10">
    <property type="match status" value="1"/>
</dbReference>
<dbReference type="InterPro" id="IPR036188">
    <property type="entry name" value="FAD/NAD-bd_sf"/>
</dbReference>
<protein>
    <recommendedName>
        <fullName evidence="1">Amine oxidase domain-containing protein</fullName>
    </recommendedName>
</protein>
<dbReference type="OrthoDB" id="2219495at2759"/>
<dbReference type="InterPro" id="IPR002937">
    <property type="entry name" value="Amino_oxidase"/>
</dbReference>
<dbReference type="PANTHER" id="PTHR10742:SF416">
    <property type="entry name" value="SPERMINE OXIDASE"/>
    <property type="match status" value="1"/>
</dbReference>
<reference evidence="4" key="1">
    <citation type="submission" date="2012-12" db="EMBL/GenBank/DDBJ databases">
        <authorList>
            <person name="Hellsten U."/>
            <person name="Grimwood J."/>
            <person name="Chapman J.A."/>
            <person name="Shapiro H."/>
            <person name="Aerts A."/>
            <person name="Otillar R.P."/>
            <person name="Terry A.Y."/>
            <person name="Boore J.L."/>
            <person name="Simakov O."/>
            <person name="Marletaz F."/>
            <person name="Cho S.-J."/>
            <person name="Edsinger-Gonzales E."/>
            <person name="Havlak P."/>
            <person name="Kuo D.-H."/>
            <person name="Larsson T."/>
            <person name="Lv J."/>
            <person name="Arendt D."/>
            <person name="Savage R."/>
            <person name="Osoegawa K."/>
            <person name="de Jong P."/>
            <person name="Lindberg D.R."/>
            <person name="Seaver E.C."/>
            <person name="Weisblat D.A."/>
            <person name="Putnam N.H."/>
            <person name="Grigoriev I.V."/>
            <person name="Rokhsar D.S."/>
        </authorList>
    </citation>
    <scope>NUCLEOTIDE SEQUENCE</scope>
    <source>
        <strain evidence="4">I ESC-2004</strain>
    </source>
</reference>
<name>R7TMH0_CAPTE</name>
<dbReference type="OMA" id="RAVVKCC"/>
<dbReference type="GO" id="GO:0046592">
    <property type="term" value="F:polyamine oxidase activity"/>
    <property type="evidence" value="ECO:0007669"/>
    <property type="project" value="TreeGrafter"/>
</dbReference>
<evidence type="ECO:0000313" key="2">
    <source>
        <dbReference type="EMBL" id="ELT92285.1"/>
    </source>
</evidence>
<dbReference type="HOGENOM" id="CLU_004498_2_0_1"/>
<organism evidence="2">
    <name type="scientific">Capitella teleta</name>
    <name type="common">Polychaete worm</name>
    <dbReference type="NCBI Taxonomy" id="283909"/>
    <lineage>
        <taxon>Eukaryota</taxon>
        <taxon>Metazoa</taxon>
        <taxon>Spiralia</taxon>
        <taxon>Lophotrochozoa</taxon>
        <taxon>Annelida</taxon>
        <taxon>Polychaeta</taxon>
        <taxon>Sedentaria</taxon>
        <taxon>Scolecida</taxon>
        <taxon>Capitellidae</taxon>
        <taxon>Capitella</taxon>
    </lineage>
</organism>
<evidence type="ECO:0000259" key="1">
    <source>
        <dbReference type="Pfam" id="PF01593"/>
    </source>
</evidence>
<dbReference type="SUPFAM" id="SSF54373">
    <property type="entry name" value="FAD-linked reductases, C-terminal domain"/>
    <property type="match status" value="1"/>
</dbReference>
<reference evidence="3" key="3">
    <citation type="submission" date="2015-06" db="UniProtKB">
        <authorList>
            <consortium name="EnsemblMetazoa"/>
        </authorList>
    </citation>
    <scope>IDENTIFICATION</scope>
</reference>
<dbReference type="SUPFAM" id="SSF51905">
    <property type="entry name" value="FAD/NAD(P)-binding domain"/>
    <property type="match status" value="1"/>
</dbReference>
<dbReference type="Gene3D" id="3.50.50.60">
    <property type="entry name" value="FAD/NAD(P)-binding domain"/>
    <property type="match status" value="2"/>
</dbReference>
<sequence length="418" mass="46356">MGLRATVRVVIVGGGMAGLSAAQHLYANGFKSITLLEARRRLGGRIQTECLGGKNLVEMGANWILGPCPANPVFALAKQKERAVKEFLRIESQVTKATKSTDVNSVEFIKSAFKRAIQDMDCADQKDALCALRSMVNFAQAFDGGCLDKSRGKGEPYDRLPGGEMWLPGGLQSLLDPLVKDLPAESVQLRSEVVSIDWSDPECRVMCKGGRIHRADHVIVTVPVGVLKQRKEKFFIPQLPAEKGEAINKVPMGKLNKILLRWEKPFWEPGMGSIKLCWSDDDAEALHWWRRIFGFQETSPSTMVAMVTGEQAEHLESLSDQEILEKCGCLIRQFLRNPSIASPDQILVSRWCSDPYTRGSFSYQGTEVSQLTLVDLGAPLEENRVMFAGEATVPWAYGTMHGARASGLREAERIRDLY</sequence>
<dbReference type="EnsemblMetazoa" id="CapteT19454">
    <property type="protein sequence ID" value="CapteP19454"/>
    <property type="gene ID" value="CapteG19454"/>
</dbReference>
<gene>
    <name evidence="2" type="ORF">CAPTEDRAFT_19454</name>
</gene>
<feature type="domain" description="Amine oxidase" evidence="1">
    <location>
        <begin position="16"/>
        <end position="79"/>
    </location>
</feature>
<evidence type="ECO:0000313" key="3">
    <source>
        <dbReference type="EnsemblMetazoa" id="CapteP19454"/>
    </source>
</evidence>
<dbReference type="PANTHER" id="PTHR10742">
    <property type="entry name" value="FLAVIN MONOAMINE OXIDASE"/>
    <property type="match status" value="1"/>
</dbReference>
<dbReference type="Pfam" id="PF01593">
    <property type="entry name" value="Amino_oxidase"/>
    <property type="match status" value="2"/>
</dbReference>
<accession>R7TMH0</accession>
<dbReference type="Proteomes" id="UP000014760">
    <property type="component" value="Unassembled WGS sequence"/>
</dbReference>
<dbReference type="InterPro" id="IPR050281">
    <property type="entry name" value="Flavin_monoamine_oxidase"/>
</dbReference>
<dbReference type="AlphaFoldDB" id="R7TMH0"/>
<proteinExistence type="predicted"/>
<dbReference type="STRING" id="283909.R7TMH0"/>
<evidence type="ECO:0000313" key="4">
    <source>
        <dbReference type="Proteomes" id="UP000014760"/>
    </source>
</evidence>
<reference evidence="2 4" key="2">
    <citation type="journal article" date="2013" name="Nature">
        <title>Insights into bilaterian evolution from three spiralian genomes.</title>
        <authorList>
            <person name="Simakov O."/>
            <person name="Marletaz F."/>
            <person name="Cho S.J."/>
            <person name="Edsinger-Gonzales E."/>
            <person name="Havlak P."/>
            <person name="Hellsten U."/>
            <person name="Kuo D.H."/>
            <person name="Larsson T."/>
            <person name="Lv J."/>
            <person name="Arendt D."/>
            <person name="Savage R."/>
            <person name="Osoegawa K."/>
            <person name="de Jong P."/>
            <person name="Grimwood J."/>
            <person name="Chapman J.A."/>
            <person name="Shapiro H."/>
            <person name="Aerts A."/>
            <person name="Otillar R.P."/>
            <person name="Terry A.Y."/>
            <person name="Boore J.L."/>
            <person name="Grigoriev I.V."/>
            <person name="Lindberg D.R."/>
            <person name="Seaver E.C."/>
            <person name="Weisblat D.A."/>
            <person name="Putnam N.H."/>
            <person name="Rokhsar D.S."/>
        </authorList>
    </citation>
    <scope>NUCLEOTIDE SEQUENCE</scope>
    <source>
        <strain evidence="2 4">I ESC-2004</strain>
    </source>
</reference>
<keyword evidence="4" id="KW-1185">Reference proteome</keyword>
<feature type="domain" description="Amine oxidase" evidence="1">
    <location>
        <begin position="159"/>
        <end position="414"/>
    </location>
</feature>
<dbReference type="EMBL" id="AMQN01013387">
    <property type="status" value="NOT_ANNOTATED_CDS"/>
    <property type="molecule type" value="Genomic_DNA"/>
</dbReference>
<dbReference type="EMBL" id="KB310182">
    <property type="protein sequence ID" value="ELT92285.1"/>
    <property type="molecule type" value="Genomic_DNA"/>
</dbReference>